<organism evidence="3 4">
    <name type="scientific">Nesidiocoris tenuis</name>
    <dbReference type="NCBI Taxonomy" id="355587"/>
    <lineage>
        <taxon>Eukaryota</taxon>
        <taxon>Metazoa</taxon>
        <taxon>Ecdysozoa</taxon>
        <taxon>Arthropoda</taxon>
        <taxon>Hexapoda</taxon>
        <taxon>Insecta</taxon>
        <taxon>Pterygota</taxon>
        <taxon>Neoptera</taxon>
        <taxon>Paraneoptera</taxon>
        <taxon>Hemiptera</taxon>
        <taxon>Heteroptera</taxon>
        <taxon>Panheteroptera</taxon>
        <taxon>Cimicomorpha</taxon>
        <taxon>Miridae</taxon>
        <taxon>Dicyphina</taxon>
        <taxon>Nesidiocoris</taxon>
    </lineage>
</organism>
<feature type="chain" id="PRO_5026137974" evidence="2">
    <location>
        <begin position="23"/>
        <end position="583"/>
    </location>
</feature>
<dbReference type="Pfam" id="PF12259">
    <property type="entry name" value="Baculo_F"/>
    <property type="match status" value="1"/>
</dbReference>
<dbReference type="Proteomes" id="UP000479000">
    <property type="component" value="Unassembled WGS sequence"/>
</dbReference>
<dbReference type="InterPro" id="IPR022048">
    <property type="entry name" value="Envelope_fusion-like"/>
</dbReference>
<keyword evidence="4" id="KW-1185">Reference proteome</keyword>
<accession>A0A6H5GEE4</accession>
<evidence type="ECO:0000313" key="3">
    <source>
        <dbReference type="EMBL" id="CAB0001493.1"/>
    </source>
</evidence>
<proteinExistence type="predicted"/>
<feature type="non-terminal residue" evidence="3">
    <location>
        <position position="583"/>
    </location>
</feature>
<dbReference type="AlphaFoldDB" id="A0A6H5GEE4"/>
<dbReference type="EMBL" id="CADCXU010010972">
    <property type="protein sequence ID" value="CAB0001493.1"/>
    <property type="molecule type" value="Genomic_DNA"/>
</dbReference>
<protein>
    <submittedName>
        <fullName evidence="3">Uncharacterized protein</fullName>
    </submittedName>
</protein>
<keyword evidence="2" id="KW-0732">Signal</keyword>
<keyword evidence="1" id="KW-0812">Transmembrane</keyword>
<name>A0A6H5GEE4_9HEMI</name>
<evidence type="ECO:0000256" key="2">
    <source>
        <dbReference type="SAM" id="SignalP"/>
    </source>
</evidence>
<evidence type="ECO:0000256" key="1">
    <source>
        <dbReference type="SAM" id="Phobius"/>
    </source>
</evidence>
<feature type="signal peptide" evidence="2">
    <location>
        <begin position="1"/>
        <end position="22"/>
    </location>
</feature>
<evidence type="ECO:0000313" key="4">
    <source>
        <dbReference type="Proteomes" id="UP000479000"/>
    </source>
</evidence>
<dbReference type="OrthoDB" id="6077750at2759"/>
<feature type="transmembrane region" description="Helical" evidence="1">
    <location>
        <begin position="550"/>
        <end position="571"/>
    </location>
</feature>
<gene>
    <name evidence="3" type="ORF">NTEN_LOCUS7280</name>
</gene>
<sequence length="583" mass="64423">MTHCVLGIGFLAALALLPSGEAAINPQPPPGVAIERLRTMACSSSSWVLVVHLNLSELYKDGDSLLRDAINLRTQVLSSPVGKSHNDVAWETSWIVSQATNYRDRLVALRQSLARHTRTARSVVPFMGKAYHYMFGVATDDELRHLRARVLEQHSTLVHDGMAQLSLIRDAEDRISNVTYVVKALIGELNATQLRLAGQLNTIGSVLESQQSLTRWTSLQSEAIMALHSSSERLQRLHEAVEAASKGRLSSDLLPPPELRHLLSALKPLLGAPLRLPFDPLTDDLYWYYDVAAVRLHTSPDDLVYTISVPLLDNNFVFDLYRLTPFPIFLDAVDSWITWDGIHRYVAMATPSGTYCILDDGDLDNCSQSVPAICPMLRPLLQHPNSSCEVSLVQGRLEHCSRSIARHQEPVFRLIANNWVYSVAGSMNLSISCPGRPAHLQTISGWGVLANLSACTAVGPGFTLRGHATVDQVTYQNLTVPNTPRLFLGSNSNNPIFSDTENSIFDHPAKLRELLDRLPSPASSIAIDRAILQLNKSYVEDEMRNHHWKLFHWTAGSVLAALVAVAVLLLLCQLITRCSKGPV</sequence>
<keyword evidence="1" id="KW-0472">Membrane</keyword>
<keyword evidence="1" id="KW-1133">Transmembrane helix</keyword>
<reference evidence="3 4" key="1">
    <citation type="submission" date="2020-02" db="EMBL/GenBank/DDBJ databases">
        <authorList>
            <person name="Ferguson B K."/>
        </authorList>
    </citation>
    <scope>NUCLEOTIDE SEQUENCE [LARGE SCALE GENOMIC DNA]</scope>
</reference>